<evidence type="ECO:0000256" key="7">
    <source>
        <dbReference type="ARBA" id="ARBA00023180"/>
    </source>
</evidence>
<dbReference type="PANTHER" id="PTHR21016">
    <property type="entry name" value="BETA-AMYLOID BINDING PROTEIN-RELATED"/>
    <property type="match status" value="1"/>
</dbReference>
<dbReference type="RefSeq" id="XP_013780669.1">
    <property type="nucleotide sequence ID" value="XM_013925215.2"/>
</dbReference>
<keyword evidence="5 8" id="KW-1133">Transmembrane helix</keyword>
<sequence length="239" mass="26782">MIIRTFLLCIIPLVAVATNTESLSHTSTIHSFRHSSLQHHSESTLKPAVNISNGSTTDSVFDTCTTHIHCRELPVQCINCRLNETCIYGEKLQVECQAKNHATCQGNNVFYKEMICRYCYQTNSDEHTCVKNTTCRVVSTPRQQYITQCKVHDHILCLGNRRFAKNLLCNWTRGYSWSTALLLSITLGGFGVDRFYLGMWQEGIGKLFSFGGLGVWTLVDAVLIATGYLAPADGSLYII</sequence>
<evidence type="ECO:0000256" key="3">
    <source>
        <dbReference type="ARBA" id="ARBA00022692"/>
    </source>
</evidence>
<proteinExistence type="inferred from homology"/>
<evidence type="ECO:0000313" key="13">
    <source>
        <dbReference type="RefSeq" id="XP_022248550.1"/>
    </source>
</evidence>
<evidence type="ECO:0000256" key="8">
    <source>
        <dbReference type="SAM" id="Phobius"/>
    </source>
</evidence>
<dbReference type="RefSeq" id="XP_022248550.1">
    <property type="nucleotide sequence ID" value="XM_022392842.1"/>
</dbReference>
<evidence type="ECO:0000256" key="6">
    <source>
        <dbReference type="ARBA" id="ARBA00023136"/>
    </source>
</evidence>
<dbReference type="GeneID" id="106465025"/>
<protein>
    <submittedName>
        <fullName evidence="12 13">TM2 domain-containing protein 3-like</fullName>
    </submittedName>
</protein>
<feature type="transmembrane region" description="Helical" evidence="8">
    <location>
        <begin position="208"/>
        <end position="230"/>
    </location>
</feature>
<evidence type="ECO:0000256" key="4">
    <source>
        <dbReference type="ARBA" id="ARBA00022729"/>
    </source>
</evidence>
<gene>
    <name evidence="12 13" type="primary">LOC106465025</name>
</gene>
<keyword evidence="11" id="KW-1185">Reference proteome</keyword>
<feature type="transmembrane region" description="Helical" evidence="8">
    <location>
        <begin position="175"/>
        <end position="196"/>
    </location>
</feature>
<keyword evidence="6 8" id="KW-0472">Membrane</keyword>
<evidence type="ECO:0000256" key="9">
    <source>
        <dbReference type="SAM" id="SignalP"/>
    </source>
</evidence>
<name>A0ABM1BF09_LIMPO</name>
<accession>A0ABM1BF09</accession>
<comment type="subcellular location">
    <subcellularLocation>
        <location evidence="1">Membrane</location>
        <topology evidence="1">Multi-pass membrane protein</topology>
    </subcellularLocation>
</comment>
<organism evidence="11 12">
    <name type="scientific">Limulus polyphemus</name>
    <name type="common">Atlantic horseshoe crab</name>
    <dbReference type="NCBI Taxonomy" id="6850"/>
    <lineage>
        <taxon>Eukaryota</taxon>
        <taxon>Metazoa</taxon>
        <taxon>Ecdysozoa</taxon>
        <taxon>Arthropoda</taxon>
        <taxon>Chelicerata</taxon>
        <taxon>Merostomata</taxon>
        <taxon>Xiphosura</taxon>
        <taxon>Limulidae</taxon>
        <taxon>Limulus</taxon>
    </lineage>
</organism>
<dbReference type="Proteomes" id="UP000694941">
    <property type="component" value="Unplaced"/>
</dbReference>
<dbReference type="PANTHER" id="PTHR21016:SF7">
    <property type="entry name" value="TM2 DOMAIN-CONTAINING PROTEIN 3"/>
    <property type="match status" value="1"/>
</dbReference>
<dbReference type="Pfam" id="PF05154">
    <property type="entry name" value="TM2"/>
    <property type="match status" value="1"/>
</dbReference>
<evidence type="ECO:0000256" key="1">
    <source>
        <dbReference type="ARBA" id="ARBA00004141"/>
    </source>
</evidence>
<keyword evidence="3 8" id="KW-0812">Transmembrane</keyword>
<feature type="domain" description="TM2" evidence="10">
    <location>
        <begin position="174"/>
        <end position="222"/>
    </location>
</feature>
<evidence type="ECO:0000313" key="11">
    <source>
        <dbReference type="Proteomes" id="UP000694941"/>
    </source>
</evidence>
<evidence type="ECO:0000256" key="2">
    <source>
        <dbReference type="ARBA" id="ARBA00008284"/>
    </source>
</evidence>
<feature type="signal peptide" evidence="9">
    <location>
        <begin position="1"/>
        <end position="17"/>
    </location>
</feature>
<keyword evidence="4 9" id="KW-0732">Signal</keyword>
<reference evidence="12 13" key="1">
    <citation type="submission" date="2025-05" db="UniProtKB">
        <authorList>
            <consortium name="RefSeq"/>
        </authorList>
    </citation>
    <scope>IDENTIFICATION</scope>
    <source>
        <tissue evidence="12 13">Muscle</tissue>
    </source>
</reference>
<evidence type="ECO:0000256" key="5">
    <source>
        <dbReference type="ARBA" id="ARBA00022989"/>
    </source>
</evidence>
<dbReference type="InterPro" id="IPR007829">
    <property type="entry name" value="TM2"/>
</dbReference>
<feature type="chain" id="PRO_5045022014" evidence="9">
    <location>
        <begin position="18"/>
        <end position="239"/>
    </location>
</feature>
<evidence type="ECO:0000313" key="12">
    <source>
        <dbReference type="RefSeq" id="XP_013780669.1"/>
    </source>
</evidence>
<comment type="similarity">
    <text evidence="2">Belongs to the TM2 family.</text>
</comment>
<dbReference type="InterPro" id="IPR050932">
    <property type="entry name" value="TM2D1-3-like"/>
</dbReference>
<keyword evidence="7" id="KW-0325">Glycoprotein</keyword>
<evidence type="ECO:0000259" key="10">
    <source>
        <dbReference type="Pfam" id="PF05154"/>
    </source>
</evidence>